<evidence type="ECO:0000313" key="2">
    <source>
        <dbReference type="Proteomes" id="UP000807342"/>
    </source>
</evidence>
<keyword evidence="2" id="KW-1185">Reference proteome</keyword>
<dbReference type="AlphaFoldDB" id="A0A9P6BWY8"/>
<reference evidence="1" key="1">
    <citation type="submission" date="2020-11" db="EMBL/GenBank/DDBJ databases">
        <authorList>
            <consortium name="DOE Joint Genome Institute"/>
            <person name="Ahrendt S."/>
            <person name="Riley R."/>
            <person name="Andreopoulos W."/>
            <person name="Labutti K."/>
            <person name="Pangilinan J."/>
            <person name="Ruiz-Duenas F.J."/>
            <person name="Barrasa J.M."/>
            <person name="Sanchez-Garcia M."/>
            <person name="Camarero S."/>
            <person name="Miyauchi S."/>
            <person name="Serrano A."/>
            <person name="Linde D."/>
            <person name="Babiker R."/>
            <person name="Drula E."/>
            <person name="Ayuso-Fernandez I."/>
            <person name="Pacheco R."/>
            <person name="Padilla G."/>
            <person name="Ferreira P."/>
            <person name="Barriuso J."/>
            <person name="Kellner H."/>
            <person name="Castanera R."/>
            <person name="Alfaro M."/>
            <person name="Ramirez L."/>
            <person name="Pisabarro A.G."/>
            <person name="Kuo A."/>
            <person name="Tritt A."/>
            <person name="Lipzen A."/>
            <person name="He G."/>
            <person name="Yan M."/>
            <person name="Ng V."/>
            <person name="Cullen D."/>
            <person name="Martin F."/>
            <person name="Rosso M.-N."/>
            <person name="Henrissat B."/>
            <person name="Hibbett D."/>
            <person name="Martinez A.T."/>
            <person name="Grigoriev I.V."/>
        </authorList>
    </citation>
    <scope>NUCLEOTIDE SEQUENCE</scope>
    <source>
        <strain evidence="1">MF-IS2</strain>
    </source>
</reference>
<proteinExistence type="predicted"/>
<dbReference type="EMBL" id="MU151472">
    <property type="protein sequence ID" value="KAF9443451.1"/>
    <property type="molecule type" value="Genomic_DNA"/>
</dbReference>
<gene>
    <name evidence="1" type="ORF">P691DRAFT_808948</name>
</gene>
<accession>A0A9P6BWY8</accession>
<dbReference type="Proteomes" id="UP000807342">
    <property type="component" value="Unassembled WGS sequence"/>
</dbReference>
<name>A0A9P6BWY8_9AGAR</name>
<comment type="caution">
    <text evidence="1">The sequence shown here is derived from an EMBL/GenBank/DDBJ whole genome shotgun (WGS) entry which is preliminary data.</text>
</comment>
<sequence>MSLALNIFSSPSSLSLPLVLHVPRPSSLEVQRLLDVAVLALPSITLFRCCTSSDSTVERVGGSVLTRKKDVETNQASEVFEDG</sequence>
<evidence type="ECO:0000313" key="1">
    <source>
        <dbReference type="EMBL" id="KAF9443451.1"/>
    </source>
</evidence>
<organism evidence="1 2">
    <name type="scientific">Macrolepiota fuliginosa MF-IS2</name>
    <dbReference type="NCBI Taxonomy" id="1400762"/>
    <lineage>
        <taxon>Eukaryota</taxon>
        <taxon>Fungi</taxon>
        <taxon>Dikarya</taxon>
        <taxon>Basidiomycota</taxon>
        <taxon>Agaricomycotina</taxon>
        <taxon>Agaricomycetes</taxon>
        <taxon>Agaricomycetidae</taxon>
        <taxon>Agaricales</taxon>
        <taxon>Agaricineae</taxon>
        <taxon>Agaricaceae</taxon>
        <taxon>Macrolepiota</taxon>
    </lineage>
</organism>
<protein>
    <submittedName>
        <fullName evidence="1">Uncharacterized protein</fullName>
    </submittedName>
</protein>